<reference evidence="5 6" key="1">
    <citation type="submission" date="2016-08" db="EMBL/GenBank/DDBJ databases">
        <authorList>
            <person name="Seilhamer J.J."/>
        </authorList>
    </citation>
    <scope>NUCLEOTIDE SEQUENCE [LARGE SCALE GENOMIC DNA]</scope>
    <source>
        <strain evidence="5 6">ANC 4874</strain>
    </source>
</reference>
<dbReference type="CDD" id="cd02933">
    <property type="entry name" value="OYE_like_FMN"/>
    <property type="match status" value="1"/>
</dbReference>
<evidence type="ECO:0000256" key="1">
    <source>
        <dbReference type="ARBA" id="ARBA00001917"/>
    </source>
</evidence>
<dbReference type="GO" id="GO:0010181">
    <property type="term" value="F:FMN binding"/>
    <property type="evidence" value="ECO:0007669"/>
    <property type="project" value="InterPro"/>
</dbReference>
<dbReference type="InterPro" id="IPR045247">
    <property type="entry name" value="Oye-like"/>
</dbReference>
<feature type="domain" description="NADH:flavin oxidoreductase/NADH oxidase N-terminal" evidence="4">
    <location>
        <begin position="6"/>
        <end position="328"/>
    </location>
</feature>
<dbReference type="InterPro" id="IPR013785">
    <property type="entry name" value="Aldolase_TIM"/>
</dbReference>
<dbReference type="FunFam" id="3.20.20.70:FF:000059">
    <property type="entry name" value="N-ethylmaleimide reductase, FMN-linked"/>
    <property type="match status" value="1"/>
</dbReference>
<gene>
    <name evidence="5" type="ORF">GA0116959_10897</name>
</gene>
<keyword evidence="3" id="KW-0560">Oxidoreductase</keyword>
<dbReference type="Gene3D" id="3.20.20.70">
    <property type="entry name" value="Aldolase class I"/>
    <property type="match status" value="1"/>
</dbReference>
<dbReference type="SUPFAM" id="SSF51395">
    <property type="entry name" value="FMN-linked oxidoreductases"/>
    <property type="match status" value="1"/>
</dbReference>
<evidence type="ECO:0000313" key="5">
    <source>
        <dbReference type="EMBL" id="SCC72244.1"/>
    </source>
</evidence>
<comment type="similarity">
    <text evidence="2">Belongs to the NADH:flavin oxidoreductase/NADH oxidase family.</text>
</comment>
<evidence type="ECO:0000256" key="3">
    <source>
        <dbReference type="ARBA" id="ARBA00023002"/>
    </source>
</evidence>
<organism evidence="5 6">
    <name type="scientific">Acinetobacter albensis</name>
    <dbReference type="NCBI Taxonomy" id="1673609"/>
    <lineage>
        <taxon>Bacteria</taxon>
        <taxon>Pseudomonadati</taxon>
        <taxon>Pseudomonadota</taxon>
        <taxon>Gammaproteobacteria</taxon>
        <taxon>Moraxellales</taxon>
        <taxon>Moraxellaceae</taxon>
        <taxon>Acinetobacter</taxon>
    </lineage>
</organism>
<dbReference type="PANTHER" id="PTHR22893:SF98">
    <property type="entry name" value="OXIDOREDUCTASE"/>
    <property type="match status" value="1"/>
</dbReference>
<accession>A0A1C4GVN6</accession>
<dbReference type="Proteomes" id="UP000243661">
    <property type="component" value="Unassembled WGS sequence"/>
</dbReference>
<dbReference type="Pfam" id="PF00724">
    <property type="entry name" value="Oxidored_FMN"/>
    <property type="match status" value="1"/>
</dbReference>
<name>A0A1C4GVN6_9GAMM</name>
<dbReference type="OrthoDB" id="8523426at2"/>
<dbReference type="RefSeq" id="WP_092720089.1">
    <property type="nucleotide sequence ID" value="NZ_FMBK01000008.1"/>
</dbReference>
<dbReference type="PANTHER" id="PTHR22893">
    <property type="entry name" value="NADH OXIDOREDUCTASE-RELATED"/>
    <property type="match status" value="1"/>
</dbReference>
<dbReference type="GO" id="GO:0016628">
    <property type="term" value="F:oxidoreductase activity, acting on the CH-CH group of donors, NAD or NADP as acceptor"/>
    <property type="evidence" value="ECO:0007669"/>
    <property type="project" value="UniProtKB-ARBA"/>
</dbReference>
<evidence type="ECO:0000256" key="2">
    <source>
        <dbReference type="ARBA" id="ARBA00005979"/>
    </source>
</evidence>
<dbReference type="GO" id="GO:0005829">
    <property type="term" value="C:cytosol"/>
    <property type="evidence" value="ECO:0007669"/>
    <property type="project" value="TreeGrafter"/>
</dbReference>
<protein>
    <submittedName>
        <fullName evidence="5">2,4-dienoyl-CoA reductase</fullName>
    </submittedName>
</protein>
<sequence>MTDFSTPVQFGELQLKNRVIMAPLTRSRATVDRVPTPMMAEYYAQRASAGLIISEATVISEEANGYEKTPGLFSDAQVEGWKGVTDAVHAKEGLIIAQLWHVGRVSHPDLLQGETPVSASSVQQAGHVSLLRPKREYVVPRALEISEIQTIVEQFKQAAIRAKAAGFDGVELHGANGYLIDQFLQTSTNHRTDSYGGSVENRARFLLEVMDALIEVWGAGRVGIHLAPRGDEHDMGDANAKETFGYVIEQLGQRQIAFFFTREYLADDSISLEMKARANGVPYIANMRLGREDALDLLASGQAEAVSFGKDYISNPDLFERLVEDEPLNELKFENMIGTDVAQGYIDYPFMNKQLAES</sequence>
<proteinExistence type="inferred from homology"/>
<dbReference type="AlphaFoldDB" id="A0A1C4GVN6"/>
<dbReference type="EMBL" id="FMBK01000008">
    <property type="protein sequence ID" value="SCC72244.1"/>
    <property type="molecule type" value="Genomic_DNA"/>
</dbReference>
<comment type="cofactor">
    <cofactor evidence="1">
        <name>FMN</name>
        <dbReference type="ChEBI" id="CHEBI:58210"/>
    </cofactor>
</comment>
<dbReference type="InterPro" id="IPR001155">
    <property type="entry name" value="OxRdtase_FMN_N"/>
</dbReference>
<evidence type="ECO:0000313" key="6">
    <source>
        <dbReference type="Proteomes" id="UP000243661"/>
    </source>
</evidence>
<evidence type="ECO:0000259" key="4">
    <source>
        <dbReference type="Pfam" id="PF00724"/>
    </source>
</evidence>